<feature type="signal peptide" evidence="1">
    <location>
        <begin position="1"/>
        <end position="21"/>
    </location>
</feature>
<name>A0ABW4XPM1_9GAMM</name>
<organism evidence="2 3">
    <name type="scientific">Corallincola platygyrae</name>
    <dbReference type="NCBI Taxonomy" id="1193278"/>
    <lineage>
        <taxon>Bacteria</taxon>
        <taxon>Pseudomonadati</taxon>
        <taxon>Pseudomonadota</taxon>
        <taxon>Gammaproteobacteria</taxon>
        <taxon>Alteromonadales</taxon>
        <taxon>Psychromonadaceae</taxon>
        <taxon>Corallincola</taxon>
    </lineage>
</organism>
<proteinExistence type="predicted"/>
<evidence type="ECO:0000313" key="3">
    <source>
        <dbReference type="Proteomes" id="UP001597380"/>
    </source>
</evidence>
<protein>
    <submittedName>
        <fullName evidence="2">Uncharacterized protein</fullName>
    </submittedName>
</protein>
<feature type="chain" id="PRO_5045064683" evidence="1">
    <location>
        <begin position="22"/>
        <end position="89"/>
    </location>
</feature>
<sequence>MNTLTTGIATVLLIGSTSVMANPSESELGDYLAAQVEQQTHHVVIELGEELRRSTDIILSESLDTLMVEDLARQESTEEESILIADSRQ</sequence>
<keyword evidence="1" id="KW-0732">Signal</keyword>
<reference evidence="3" key="1">
    <citation type="journal article" date="2019" name="Int. J. Syst. Evol. Microbiol.">
        <title>The Global Catalogue of Microorganisms (GCM) 10K type strain sequencing project: providing services to taxonomists for standard genome sequencing and annotation.</title>
        <authorList>
            <consortium name="The Broad Institute Genomics Platform"/>
            <consortium name="The Broad Institute Genome Sequencing Center for Infectious Disease"/>
            <person name="Wu L."/>
            <person name="Ma J."/>
        </authorList>
    </citation>
    <scope>NUCLEOTIDE SEQUENCE [LARGE SCALE GENOMIC DNA]</scope>
    <source>
        <strain evidence="3">CGMCC 1.10992</strain>
    </source>
</reference>
<comment type="caution">
    <text evidence="2">The sequence shown here is derived from an EMBL/GenBank/DDBJ whole genome shotgun (WGS) entry which is preliminary data.</text>
</comment>
<accession>A0ABW4XPM1</accession>
<dbReference type="EMBL" id="JBHUHT010000012">
    <property type="protein sequence ID" value="MFD2096416.1"/>
    <property type="molecule type" value="Genomic_DNA"/>
</dbReference>
<gene>
    <name evidence="2" type="ORF">ACFSJ3_10510</name>
</gene>
<evidence type="ECO:0000313" key="2">
    <source>
        <dbReference type="EMBL" id="MFD2096416.1"/>
    </source>
</evidence>
<dbReference type="RefSeq" id="WP_345339200.1">
    <property type="nucleotide sequence ID" value="NZ_BAABLI010000008.1"/>
</dbReference>
<keyword evidence="3" id="KW-1185">Reference proteome</keyword>
<dbReference type="Proteomes" id="UP001597380">
    <property type="component" value="Unassembled WGS sequence"/>
</dbReference>
<evidence type="ECO:0000256" key="1">
    <source>
        <dbReference type="SAM" id="SignalP"/>
    </source>
</evidence>